<dbReference type="InterPro" id="IPR015408">
    <property type="entry name" value="Znf_Mcm10/DnaG"/>
</dbReference>
<dbReference type="Pfam" id="PF09329">
    <property type="entry name" value="zf-primase"/>
    <property type="match status" value="1"/>
</dbReference>
<dbReference type="InterPro" id="IPR029058">
    <property type="entry name" value="AB_hydrolase_fold"/>
</dbReference>
<evidence type="ECO:0000256" key="4">
    <source>
        <dbReference type="ARBA" id="ARBA00022705"/>
    </source>
</evidence>
<dbReference type="OrthoDB" id="273123at2759"/>
<evidence type="ECO:0000259" key="11">
    <source>
        <dbReference type="Pfam" id="PF03959"/>
    </source>
</evidence>
<reference evidence="15" key="1">
    <citation type="submission" date="2025-08" db="UniProtKB">
        <authorList>
            <consortium name="RefSeq"/>
        </authorList>
    </citation>
    <scope>IDENTIFICATION</scope>
    <source>
        <strain evidence="15">Airmid</strain>
    </source>
</reference>
<feature type="domain" description="Serine hydrolase" evidence="11">
    <location>
        <begin position="516"/>
        <end position="720"/>
    </location>
</feature>
<protein>
    <submittedName>
        <fullName evidence="15">Protein MCM10 homolog isoform X1</fullName>
    </submittedName>
</protein>
<dbReference type="InterPro" id="IPR055065">
    <property type="entry name" value="OB_MCM10"/>
</dbReference>
<evidence type="ECO:0000256" key="6">
    <source>
        <dbReference type="ARBA" id="ARBA00022771"/>
    </source>
</evidence>
<dbReference type="Pfam" id="PF22379">
    <property type="entry name" value="OB_MCM10"/>
    <property type="match status" value="1"/>
</dbReference>
<keyword evidence="8" id="KW-0539">Nucleus</keyword>
<feature type="coiled-coil region" evidence="9">
    <location>
        <begin position="435"/>
        <end position="473"/>
    </location>
</feature>
<keyword evidence="6" id="KW-0863">Zinc-finger</keyword>
<dbReference type="Gene3D" id="3.40.50.1820">
    <property type="entry name" value="alpha/beta hydrolase"/>
    <property type="match status" value="1"/>
</dbReference>
<evidence type="ECO:0000256" key="1">
    <source>
        <dbReference type="ARBA" id="ARBA00004123"/>
    </source>
</evidence>
<gene>
    <name evidence="15" type="primary">LOC113792213</name>
</gene>
<accession>A0A6P6XX41</accession>
<evidence type="ECO:0000256" key="7">
    <source>
        <dbReference type="ARBA" id="ARBA00022833"/>
    </source>
</evidence>
<evidence type="ECO:0000256" key="3">
    <source>
        <dbReference type="ARBA" id="ARBA00009679"/>
    </source>
</evidence>
<keyword evidence="5" id="KW-0479">Metal-binding</keyword>
<dbReference type="InterPro" id="IPR005645">
    <property type="entry name" value="FSH-like_dom"/>
</dbReference>
<name>A0A6P6XX41_DERPT</name>
<keyword evidence="4" id="KW-0235">DNA replication</keyword>
<evidence type="ECO:0000259" key="13">
    <source>
        <dbReference type="Pfam" id="PF22379"/>
    </source>
</evidence>
<evidence type="ECO:0000256" key="9">
    <source>
        <dbReference type="SAM" id="Coils"/>
    </source>
</evidence>
<comment type="subcellular location">
    <subcellularLocation>
        <location evidence="1">Nucleus</location>
    </subcellularLocation>
</comment>
<dbReference type="KEGG" id="dpte:113792213"/>
<dbReference type="InParanoid" id="A0A6P6XX41"/>
<keyword evidence="14" id="KW-1185">Reference proteome</keyword>
<evidence type="ECO:0000313" key="15">
    <source>
        <dbReference type="RefSeq" id="XP_027197927.1"/>
    </source>
</evidence>
<dbReference type="GO" id="GO:0003697">
    <property type="term" value="F:single-stranded DNA binding"/>
    <property type="evidence" value="ECO:0007669"/>
    <property type="project" value="InterPro"/>
</dbReference>
<evidence type="ECO:0000259" key="12">
    <source>
        <dbReference type="Pfam" id="PF09329"/>
    </source>
</evidence>
<keyword evidence="7" id="KW-0862">Zinc</keyword>
<evidence type="ECO:0000256" key="5">
    <source>
        <dbReference type="ARBA" id="ARBA00022723"/>
    </source>
</evidence>
<evidence type="ECO:0000313" key="14">
    <source>
        <dbReference type="Proteomes" id="UP000515146"/>
    </source>
</evidence>
<evidence type="ECO:0000256" key="10">
    <source>
        <dbReference type="SAM" id="MobiDB-lite"/>
    </source>
</evidence>
<comment type="similarity">
    <text evidence="2">Belongs to the LovG family.</text>
</comment>
<feature type="domain" description="Zinc finger Mcm10/DnaG-type" evidence="12">
    <location>
        <begin position="208"/>
        <end position="253"/>
    </location>
</feature>
<dbReference type="Proteomes" id="UP000515146">
    <property type="component" value="Unplaced"/>
</dbReference>
<dbReference type="InterPro" id="IPR040184">
    <property type="entry name" value="Mcm10"/>
</dbReference>
<proteinExistence type="inferred from homology"/>
<feature type="domain" description="MCM10 OB-fold" evidence="13">
    <location>
        <begin position="72"/>
        <end position="205"/>
    </location>
</feature>
<keyword evidence="9" id="KW-0175">Coiled coil</keyword>
<sequence length="733" mass="83228">MSFSAEDLFGDIDDLDGFNDDDNSVSATSKRKQNFQSDYNSNKKIRRDNWKSKNSGTIQSHSNNETVIKELYSGIRMTKPLVSSDELHEMMRGRKMIKLSKIKSAMNKSSCDIEGDWVTIGVVLNKMTKTSKNGKEYSIWNLSDLSSEKYSVSFFLFGQTHEKHWKMSVGAVIGLLNASFMDKNSKNPKSSEIGPLTIDDPDKLLHIGTSKDLSHCKAIKKNGDICGSLIMNADDEFCLYHVKNAFRKFSSKRAEIQTTFSDKEPEQYHFANNFVPNATLNQNNIVLEMTKVNRSQLTDKKQVEKESLKKIILNPLSRSAKNLAVISNSPTNSQCLSSSKKVSSSPLTRVQTASDKPICPQDIFTQLKNSQTKLSETQNFKSDSPLLAKGYKPGQMINLKISTNEKQYNATKLKAIEIFKKKQQAQNTKSITAKNEKLEKILKKVTACLDESNEELKKEQAEAEKEKSRLIETAMQRKSINSCVLDVIEHKAREQHFQVLEKRERYENRLAEITELMILCLHGYRQNTQSFKAKSGGFRKVLKNQNLEFVIIDAPHQIPMGEQNPNDEQNCLSWWFSGTNPKYFSSKHVSDYVEGYDESLKKICDTFQEMGPFDGLLGFSQGASLVALICILKHFNEFPYDFKFAILCSGFKSLTSSHVAMFDRLAGQKIRIPSLHIIGENDQVVDHDRSESLANDYFHCPFIIKHAGGHAIPSQASFRPQYMNFFDKLNDYS</sequence>
<dbReference type="AlphaFoldDB" id="A0A6P6XX41"/>
<dbReference type="GO" id="GO:0006270">
    <property type="term" value="P:DNA replication initiation"/>
    <property type="evidence" value="ECO:0007669"/>
    <property type="project" value="InterPro"/>
</dbReference>
<evidence type="ECO:0000256" key="8">
    <source>
        <dbReference type="ARBA" id="ARBA00023242"/>
    </source>
</evidence>
<dbReference type="GO" id="GO:0003688">
    <property type="term" value="F:DNA replication origin binding"/>
    <property type="evidence" value="ECO:0007669"/>
    <property type="project" value="TreeGrafter"/>
</dbReference>
<dbReference type="RefSeq" id="XP_027197927.1">
    <property type="nucleotide sequence ID" value="XM_027342126.1"/>
</dbReference>
<dbReference type="Pfam" id="PF03959">
    <property type="entry name" value="FSH1"/>
    <property type="match status" value="1"/>
</dbReference>
<dbReference type="FunCoup" id="A0A6P6XX41">
    <property type="interactions" value="587"/>
</dbReference>
<evidence type="ECO:0000256" key="2">
    <source>
        <dbReference type="ARBA" id="ARBA00005863"/>
    </source>
</evidence>
<feature type="region of interest" description="Disordered" evidence="10">
    <location>
        <begin position="19"/>
        <end position="59"/>
    </location>
</feature>
<feature type="compositionally biased region" description="Polar residues" evidence="10">
    <location>
        <begin position="24"/>
        <end position="42"/>
    </location>
</feature>
<organism evidence="14 15">
    <name type="scientific">Dermatophagoides pteronyssinus</name>
    <name type="common">European house dust mite</name>
    <dbReference type="NCBI Taxonomy" id="6956"/>
    <lineage>
        <taxon>Eukaryota</taxon>
        <taxon>Metazoa</taxon>
        <taxon>Ecdysozoa</taxon>
        <taxon>Arthropoda</taxon>
        <taxon>Chelicerata</taxon>
        <taxon>Arachnida</taxon>
        <taxon>Acari</taxon>
        <taxon>Acariformes</taxon>
        <taxon>Sarcoptiformes</taxon>
        <taxon>Astigmata</taxon>
        <taxon>Psoroptidia</taxon>
        <taxon>Analgoidea</taxon>
        <taxon>Pyroglyphidae</taxon>
        <taxon>Dermatophagoidinae</taxon>
        <taxon>Dermatophagoides</taxon>
    </lineage>
</organism>
<dbReference type="PANTHER" id="PTHR13454:SF11">
    <property type="entry name" value="PROTEIN MCM10 HOMOLOG"/>
    <property type="match status" value="1"/>
</dbReference>
<dbReference type="PANTHER" id="PTHR13454">
    <property type="entry name" value="PROTEIN MCM10 HOMOLOG"/>
    <property type="match status" value="1"/>
</dbReference>
<dbReference type="Gene3D" id="2.40.50.140">
    <property type="entry name" value="Nucleic acid-binding proteins"/>
    <property type="match status" value="1"/>
</dbReference>
<dbReference type="InterPro" id="IPR012340">
    <property type="entry name" value="NA-bd_OB-fold"/>
</dbReference>
<dbReference type="FunFam" id="3.40.50.1820:FF:000073">
    <property type="entry name" value="esterase OVCA2 isoform X6"/>
    <property type="match status" value="1"/>
</dbReference>
<comment type="similarity">
    <text evidence="3">Belongs to the MCM10 family.</text>
</comment>
<dbReference type="GO" id="GO:0043596">
    <property type="term" value="C:nuclear replication fork"/>
    <property type="evidence" value="ECO:0007669"/>
    <property type="project" value="TreeGrafter"/>
</dbReference>
<dbReference type="GO" id="GO:0008270">
    <property type="term" value="F:zinc ion binding"/>
    <property type="evidence" value="ECO:0007669"/>
    <property type="project" value="UniProtKB-KW"/>
</dbReference>
<dbReference type="SUPFAM" id="SSF53474">
    <property type="entry name" value="alpha/beta-Hydrolases"/>
    <property type="match status" value="1"/>
</dbReference>